<organism evidence="1 2">
    <name type="scientific">Prorocentrum cordatum</name>
    <dbReference type="NCBI Taxonomy" id="2364126"/>
    <lineage>
        <taxon>Eukaryota</taxon>
        <taxon>Sar</taxon>
        <taxon>Alveolata</taxon>
        <taxon>Dinophyceae</taxon>
        <taxon>Prorocentrales</taxon>
        <taxon>Prorocentraceae</taxon>
        <taxon>Prorocentrum</taxon>
    </lineage>
</organism>
<evidence type="ECO:0000313" key="2">
    <source>
        <dbReference type="Proteomes" id="UP001189429"/>
    </source>
</evidence>
<keyword evidence="2" id="KW-1185">Reference proteome</keyword>
<dbReference type="Proteomes" id="UP001189429">
    <property type="component" value="Unassembled WGS sequence"/>
</dbReference>
<evidence type="ECO:0000313" key="1">
    <source>
        <dbReference type="EMBL" id="CAK0798794.1"/>
    </source>
</evidence>
<accession>A0ABN9Q2X4</accession>
<name>A0ABN9Q2X4_9DINO</name>
<comment type="caution">
    <text evidence="1">The sequence shown here is derived from an EMBL/GenBank/DDBJ whole genome shotgun (WGS) entry which is preliminary data.</text>
</comment>
<gene>
    <name evidence="1" type="ORF">PCOR1329_LOCUS7453</name>
</gene>
<sequence>MLLCKTHRLARLVTSIGAPLASSRYLAYAHCVTTHPMEAPEGGQRVTKQYASGFLISTVVVKMGIQGLTASAALAATMDAPMFLIAGTLKLSITALLNWAKFQCADTLGCWPQAPENTRVEGTPKACRLPAKAKEGRSPVWFLPPPGLRMKHSRGQCVLDVCKTEDYLAQRVGLGRSENDVRYDGSPNVYNCQPLSFEEMTRQQKSALLVRLNETGIADEYDIAGLLSQYPLDDLTTTTTTEETNTTTTTALDLDQDVEAGELFRNAFTNDQQATYRTGDREFKCCVSSRTGHTVVQDVTAAELPRARKVCRDATGCGCMFGNTYHSYSHSGQSRCTVKLHYLEQVTGKPAEELFLSISAARGAAS</sequence>
<reference evidence="1" key="1">
    <citation type="submission" date="2023-10" db="EMBL/GenBank/DDBJ databases">
        <authorList>
            <person name="Chen Y."/>
            <person name="Shah S."/>
            <person name="Dougan E. K."/>
            <person name="Thang M."/>
            <person name="Chan C."/>
        </authorList>
    </citation>
    <scope>NUCLEOTIDE SEQUENCE [LARGE SCALE GENOMIC DNA]</scope>
</reference>
<protein>
    <submittedName>
        <fullName evidence="1">Uncharacterized protein</fullName>
    </submittedName>
</protein>
<dbReference type="EMBL" id="CAUYUJ010002017">
    <property type="protein sequence ID" value="CAK0798794.1"/>
    <property type="molecule type" value="Genomic_DNA"/>
</dbReference>
<proteinExistence type="predicted"/>